<evidence type="ECO:0000256" key="1">
    <source>
        <dbReference type="ARBA" id="ARBA00004141"/>
    </source>
</evidence>
<accession>A0A9P7YFF5</accession>
<evidence type="ECO:0000313" key="7">
    <source>
        <dbReference type="Proteomes" id="UP000824998"/>
    </source>
</evidence>
<dbReference type="OrthoDB" id="2250022at2759"/>
<keyword evidence="2" id="KW-0813">Transport</keyword>
<dbReference type="SUPFAM" id="SSF103473">
    <property type="entry name" value="MFS general substrate transporter"/>
    <property type="match status" value="1"/>
</dbReference>
<evidence type="ECO:0000256" key="3">
    <source>
        <dbReference type="ARBA" id="ARBA00022692"/>
    </source>
</evidence>
<keyword evidence="5" id="KW-0472">Membrane</keyword>
<gene>
    <name evidence="6" type="ORF">BJ875DRAFT_466617</name>
</gene>
<sequence>MAFSAQEICLQVPFQVSSLQECSLVSANSQMEWFFLIQGAATVFVDIIAFLLLPNPPLETSWLTPEERKLTNDRIERHTIGRRQDGTTVWKGLRETVLDPYPGRLASSTSGHGTSPSLKSSCLYQLCYRPWWS</sequence>
<name>A0A9P7YFF5_9HELO</name>
<evidence type="ECO:0000256" key="5">
    <source>
        <dbReference type="ARBA" id="ARBA00023136"/>
    </source>
</evidence>
<dbReference type="Proteomes" id="UP000824998">
    <property type="component" value="Unassembled WGS sequence"/>
</dbReference>
<keyword evidence="7" id="KW-1185">Reference proteome</keyword>
<dbReference type="EMBL" id="MU251545">
    <property type="protein sequence ID" value="KAG9232507.1"/>
    <property type="molecule type" value="Genomic_DNA"/>
</dbReference>
<protein>
    <submittedName>
        <fullName evidence="6">Uncharacterized protein</fullName>
    </submittedName>
</protein>
<dbReference type="AlphaFoldDB" id="A0A9P7YFF5"/>
<keyword evidence="3" id="KW-0812">Transmembrane</keyword>
<keyword evidence="4" id="KW-1133">Transmembrane helix</keyword>
<dbReference type="InterPro" id="IPR036259">
    <property type="entry name" value="MFS_trans_sf"/>
</dbReference>
<comment type="subcellular location">
    <subcellularLocation>
        <location evidence="1">Membrane</location>
        <topology evidence="1">Multi-pass membrane protein</topology>
    </subcellularLocation>
</comment>
<reference evidence="6" key="1">
    <citation type="journal article" date="2021" name="IMA Fungus">
        <title>Genomic characterization of three marine fungi, including Emericellopsis atlantica sp. nov. with signatures of a generalist lifestyle and marine biomass degradation.</title>
        <authorList>
            <person name="Hagestad O.C."/>
            <person name="Hou L."/>
            <person name="Andersen J.H."/>
            <person name="Hansen E.H."/>
            <person name="Altermark B."/>
            <person name="Li C."/>
            <person name="Kuhnert E."/>
            <person name="Cox R.J."/>
            <person name="Crous P.W."/>
            <person name="Spatafora J.W."/>
            <person name="Lail K."/>
            <person name="Amirebrahimi M."/>
            <person name="Lipzen A."/>
            <person name="Pangilinan J."/>
            <person name="Andreopoulos W."/>
            <person name="Hayes R.D."/>
            <person name="Ng V."/>
            <person name="Grigoriev I.V."/>
            <person name="Jackson S.A."/>
            <person name="Sutton T.D.S."/>
            <person name="Dobson A.D.W."/>
            <person name="Rama T."/>
        </authorList>
    </citation>
    <scope>NUCLEOTIDE SEQUENCE</scope>
    <source>
        <strain evidence="6">TRa018bII</strain>
    </source>
</reference>
<comment type="caution">
    <text evidence="6">The sequence shown here is derived from an EMBL/GenBank/DDBJ whole genome shotgun (WGS) entry which is preliminary data.</text>
</comment>
<dbReference type="PANTHER" id="PTHR43791">
    <property type="entry name" value="PERMEASE-RELATED"/>
    <property type="match status" value="1"/>
</dbReference>
<evidence type="ECO:0000256" key="4">
    <source>
        <dbReference type="ARBA" id="ARBA00022989"/>
    </source>
</evidence>
<dbReference type="GO" id="GO:0016020">
    <property type="term" value="C:membrane"/>
    <property type="evidence" value="ECO:0007669"/>
    <property type="project" value="UniProtKB-SubCell"/>
</dbReference>
<dbReference type="PANTHER" id="PTHR43791:SF62">
    <property type="entry name" value="MAJOR FACILITATOR SUPERFAMILY (MFS) PROFILE DOMAIN-CONTAINING PROTEIN"/>
    <property type="match status" value="1"/>
</dbReference>
<dbReference type="GO" id="GO:0022857">
    <property type="term" value="F:transmembrane transporter activity"/>
    <property type="evidence" value="ECO:0007669"/>
    <property type="project" value="TreeGrafter"/>
</dbReference>
<proteinExistence type="predicted"/>
<evidence type="ECO:0000256" key="2">
    <source>
        <dbReference type="ARBA" id="ARBA00022448"/>
    </source>
</evidence>
<evidence type="ECO:0000313" key="6">
    <source>
        <dbReference type="EMBL" id="KAG9232507.1"/>
    </source>
</evidence>
<organism evidence="6 7">
    <name type="scientific">Amylocarpus encephaloides</name>
    <dbReference type="NCBI Taxonomy" id="45428"/>
    <lineage>
        <taxon>Eukaryota</taxon>
        <taxon>Fungi</taxon>
        <taxon>Dikarya</taxon>
        <taxon>Ascomycota</taxon>
        <taxon>Pezizomycotina</taxon>
        <taxon>Leotiomycetes</taxon>
        <taxon>Helotiales</taxon>
        <taxon>Helotiales incertae sedis</taxon>
        <taxon>Amylocarpus</taxon>
    </lineage>
</organism>